<feature type="transmembrane region" description="Helical" evidence="1">
    <location>
        <begin position="17"/>
        <end position="36"/>
    </location>
</feature>
<accession>A0ABY1RZL9</accession>
<dbReference type="RefSeq" id="WP_239041488.1">
    <property type="nucleotide sequence ID" value="NZ_BAAAEY010000006.1"/>
</dbReference>
<gene>
    <name evidence="2" type="ORF">SAMN04487964_1064</name>
</gene>
<evidence type="ECO:0000313" key="3">
    <source>
        <dbReference type="Proteomes" id="UP001159257"/>
    </source>
</evidence>
<keyword evidence="1" id="KW-1133">Transmembrane helix</keyword>
<keyword evidence="1" id="KW-0472">Membrane</keyword>
<evidence type="ECO:0000313" key="2">
    <source>
        <dbReference type="EMBL" id="SMR74358.1"/>
    </source>
</evidence>
<dbReference type="Proteomes" id="UP001159257">
    <property type="component" value="Unassembled WGS sequence"/>
</dbReference>
<name>A0ABY1RZL9_9GAMM</name>
<comment type="caution">
    <text evidence="2">The sequence shown here is derived from an EMBL/GenBank/DDBJ whole genome shotgun (WGS) entry which is preliminary data.</text>
</comment>
<sequence>MLGFIALSKLSVEPERLLLIIVTYLLVGSVIIWQLLVMHTADQLVGLDWDVEHKMMSVLTTQGKWVPVDKVYNRLVVPGMFYLLVLQRRDRALRTWFWITPGSITGDDARRLSVAMKFGAPIAPNPATEN</sequence>
<reference evidence="2 3" key="1">
    <citation type="submission" date="2017-05" db="EMBL/GenBank/DDBJ databases">
        <authorList>
            <person name="Varghese N."/>
            <person name="Submissions S."/>
        </authorList>
    </citation>
    <scope>NUCLEOTIDE SEQUENCE [LARGE SCALE GENOMIC DNA]</scope>
    <source>
        <strain evidence="2 3">CGMCC 1.7287</strain>
    </source>
</reference>
<dbReference type="EMBL" id="FXWV01000006">
    <property type="protein sequence ID" value="SMR74358.1"/>
    <property type="molecule type" value="Genomic_DNA"/>
</dbReference>
<keyword evidence="3" id="KW-1185">Reference proteome</keyword>
<organism evidence="2 3">
    <name type="scientific">Marinobacterium sediminicola</name>
    <dbReference type="NCBI Taxonomy" id="518898"/>
    <lineage>
        <taxon>Bacteria</taxon>
        <taxon>Pseudomonadati</taxon>
        <taxon>Pseudomonadota</taxon>
        <taxon>Gammaproteobacteria</taxon>
        <taxon>Oceanospirillales</taxon>
        <taxon>Oceanospirillaceae</taxon>
        <taxon>Marinobacterium</taxon>
    </lineage>
</organism>
<proteinExistence type="predicted"/>
<evidence type="ECO:0000256" key="1">
    <source>
        <dbReference type="SAM" id="Phobius"/>
    </source>
</evidence>
<protein>
    <recommendedName>
        <fullName evidence="4">PH (Pleckstrin Homology) domain-containing protein</fullName>
    </recommendedName>
</protein>
<evidence type="ECO:0008006" key="4">
    <source>
        <dbReference type="Google" id="ProtNLM"/>
    </source>
</evidence>
<keyword evidence="1" id="KW-0812">Transmembrane</keyword>